<evidence type="ECO:0000256" key="7">
    <source>
        <dbReference type="SAM" id="MobiDB-lite"/>
    </source>
</evidence>
<keyword evidence="3 5" id="KW-0371">Homeobox</keyword>
<keyword evidence="8" id="KW-1133">Transmembrane helix</keyword>
<keyword evidence="4 5" id="KW-0539">Nucleus</keyword>
<dbReference type="PRINTS" id="PR00024">
    <property type="entry name" value="HOMEOBOX"/>
</dbReference>
<keyword evidence="8" id="KW-0472">Membrane</keyword>
<evidence type="ECO:0000256" key="5">
    <source>
        <dbReference type="PROSITE-ProRule" id="PRU00108"/>
    </source>
</evidence>
<dbReference type="WBParaSite" id="Hba_00423">
    <property type="protein sequence ID" value="Hba_00423"/>
    <property type="gene ID" value="Hba_00423"/>
</dbReference>
<reference evidence="11" key="1">
    <citation type="submission" date="2016-11" db="UniProtKB">
        <authorList>
            <consortium name="WormBaseParasite"/>
        </authorList>
    </citation>
    <scope>IDENTIFICATION</scope>
</reference>
<dbReference type="InterPro" id="IPR001356">
    <property type="entry name" value="HD"/>
</dbReference>
<feature type="DNA-binding region" description="Homeobox" evidence="5">
    <location>
        <begin position="39"/>
        <end position="98"/>
    </location>
</feature>
<dbReference type="PROSITE" id="PS50071">
    <property type="entry name" value="HOMEOBOX_2"/>
    <property type="match status" value="1"/>
</dbReference>
<dbReference type="InterPro" id="IPR000047">
    <property type="entry name" value="HTH_motif"/>
</dbReference>
<dbReference type="GO" id="GO:0000978">
    <property type="term" value="F:RNA polymerase II cis-regulatory region sequence-specific DNA binding"/>
    <property type="evidence" value="ECO:0007669"/>
    <property type="project" value="TreeGrafter"/>
</dbReference>
<feature type="region of interest" description="Disordered" evidence="7">
    <location>
        <begin position="17"/>
        <end position="39"/>
    </location>
</feature>
<evidence type="ECO:0000256" key="6">
    <source>
        <dbReference type="RuleBase" id="RU000682"/>
    </source>
</evidence>
<sequence length="542" mass="61586">MILVPCNSIPVQAPLPHPFLSNSSNSNNSDVNLRSQQHRRKPRVLFTQHQVNELEEQFKKQRYVTARDREQLAATLGLSPTQVKIWFQNRRYKCKRLAQDRTLQLSQLPFSSYTDAAINCANTHADAACLVVYTPAVKAADVTERPVACFQAGGVANEDVKNLAIANCPKTCGYCCQTPSYSCSNVEFPRVRCETVTAAQCKDATWRTILAQDCPNVCGFCLEGGCVDAVVECANDPSICRNVGMQTFVRFELCYRPTARKLAVIAQVAIFRPQQPIKYRIILVFPGPGNCADSSTRISEFALFFAKICEVCYHFERMKNEWFERNYHSSGNFQMKTQNKYWRLLRLLRITGKNRINLVTENRGKAKNNVKFSDNGSKCQQFISRCFNRKNQECTCCFNQPNKYCNHLKCKNGEPDFGLSNTTCICHHNPADYPYQICKSFYMKEGSSSRGGSIPERQESINKVEKNKEIMLTVLGMTVSSSMVTYIIVVLLAGIVILTSIILIAGNWKLRKRREENIRQRQIAHNALLMERADDDRYLPTV</sequence>
<evidence type="ECO:0000256" key="1">
    <source>
        <dbReference type="ARBA" id="ARBA00004123"/>
    </source>
</evidence>
<evidence type="ECO:0000313" key="11">
    <source>
        <dbReference type="WBParaSite" id="Hba_00423"/>
    </source>
</evidence>
<dbReference type="PRINTS" id="PR00031">
    <property type="entry name" value="HTHREPRESSR"/>
</dbReference>
<evidence type="ECO:0000256" key="4">
    <source>
        <dbReference type="ARBA" id="ARBA00023242"/>
    </source>
</evidence>
<dbReference type="SUPFAM" id="SSF46689">
    <property type="entry name" value="Homeodomain-like"/>
    <property type="match status" value="1"/>
</dbReference>
<evidence type="ECO:0000313" key="10">
    <source>
        <dbReference type="Proteomes" id="UP000095283"/>
    </source>
</evidence>
<feature type="domain" description="Homeobox" evidence="9">
    <location>
        <begin position="37"/>
        <end position="97"/>
    </location>
</feature>
<evidence type="ECO:0000256" key="8">
    <source>
        <dbReference type="SAM" id="Phobius"/>
    </source>
</evidence>
<evidence type="ECO:0000256" key="3">
    <source>
        <dbReference type="ARBA" id="ARBA00023155"/>
    </source>
</evidence>
<dbReference type="InterPro" id="IPR050394">
    <property type="entry name" value="Homeobox_NK-like"/>
</dbReference>
<dbReference type="InterPro" id="IPR020479">
    <property type="entry name" value="HD_metazoa"/>
</dbReference>
<dbReference type="AlphaFoldDB" id="A0A1I7W731"/>
<evidence type="ECO:0000256" key="2">
    <source>
        <dbReference type="ARBA" id="ARBA00023125"/>
    </source>
</evidence>
<keyword evidence="10" id="KW-1185">Reference proteome</keyword>
<dbReference type="Pfam" id="PF00046">
    <property type="entry name" value="Homeodomain"/>
    <property type="match status" value="1"/>
</dbReference>
<proteinExistence type="predicted"/>
<dbReference type="InterPro" id="IPR003582">
    <property type="entry name" value="ShKT_dom"/>
</dbReference>
<keyword evidence="2 5" id="KW-0238">DNA-binding</keyword>
<comment type="subcellular location">
    <subcellularLocation>
        <location evidence="1 5 6">Nucleus</location>
    </subcellularLocation>
</comment>
<name>A0A1I7W731_HETBA</name>
<keyword evidence="8" id="KW-0812">Transmembrane</keyword>
<dbReference type="PROSITE" id="PS00027">
    <property type="entry name" value="HOMEOBOX_1"/>
    <property type="match status" value="1"/>
</dbReference>
<dbReference type="CDD" id="cd00086">
    <property type="entry name" value="homeodomain"/>
    <property type="match status" value="1"/>
</dbReference>
<dbReference type="PANTHER" id="PTHR24340:SF116">
    <property type="entry name" value="HOMEOBOX PROTEIN CEH-28"/>
    <property type="match status" value="1"/>
</dbReference>
<feature type="transmembrane region" description="Helical" evidence="8">
    <location>
        <begin position="483"/>
        <end position="505"/>
    </location>
</feature>
<dbReference type="PANTHER" id="PTHR24340">
    <property type="entry name" value="HOMEOBOX PROTEIN NKX"/>
    <property type="match status" value="1"/>
</dbReference>
<organism evidence="10 11">
    <name type="scientific">Heterorhabditis bacteriophora</name>
    <name type="common">Entomopathogenic nematode worm</name>
    <dbReference type="NCBI Taxonomy" id="37862"/>
    <lineage>
        <taxon>Eukaryota</taxon>
        <taxon>Metazoa</taxon>
        <taxon>Ecdysozoa</taxon>
        <taxon>Nematoda</taxon>
        <taxon>Chromadorea</taxon>
        <taxon>Rhabditida</taxon>
        <taxon>Rhabditina</taxon>
        <taxon>Rhabditomorpha</taxon>
        <taxon>Strongyloidea</taxon>
        <taxon>Heterorhabditidae</taxon>
        <taxon>Heterorhabditis</taxon>
    </lineage>
</organism>
<dbReference type="SMART" id="SM00389">
    <property type="entry name" value="HOX"/>
    <property type="match status" value="1"/>
</dbReference>
<dbReference type="GO" id="GO:0005634">
    <property type="term" value="C:nucleus"/>
    <property type="evidence" value="ECO:0007669"/>
    <property type="project" value="UniProtKB-SubCell"/>
</dbReference>
<dbReference type="GO" id="GO:0000981">
    <property type="term" value="F:DNA-binding transcription factor activity, RNA polymerase II-specific"/>
    <property type="evidence" value="ECO:0007669"/>
    <property type="project" value="InterPro"/>
</dbReference>
<dbReference type="InterPro" id="IPR017970">
    <property type="entry name" value="Homeobox_CS"/>
</dbReference>
<dbReference type="Proteomes" id="UP000095283">
    <property type="component" value="Unplaced"/>
</dbReference>
<protein>
    <submittedName>
        <fullName evidence="11">Homeobox domain-containing protein</fullName>
    </submittedName>
</protein>
<dbReference type="InterPro" id="IPR009057">
    <property type="entry name" value="Homeodomain-like_sf"/>
</dbReference>
<dbReference type="GO" id="GO:0030154">
    <property type="term" value="P:cell differentiation"/>
    <property type="evidence" value="ECO:0007669"/>
    <property type="project" value="TreeGrafter"/>
</dbReference>
<dbReference type="Gene3D" id="1.10.10.1940">
    <property type="match status" value="1"/>
</dbReference>
<evidence type="ECO:0000259" key="9">
    <source>
        <dbReference type="PROSITE" id="PS50071"/>
    </source>
</evidence>
<dbReference type="Pfam" id="PF01549">
    <property type="entry name" value="ShK"/>
    <property type="match status" value="3"/>
</dbReference>
<accession>A0A1I7W731</accession>
<dbReference type="SMART" id="SM00254">
    <property type="entry name" value="ShKT"/>
    <property type="match status" value="2"/>
</dbReference>
<dbReference type="Gene3D" id="1.10.10.60">
    <property type="entry name" value="Homeodomain-like"/>
    <property type="match status" value="1"/>
</dbReference>